<gene>
    <name evidence="1" type="ORF">S03H2_65347</name>
</gene>
<comment type="caution">
    <text evidence="1">The sequence shown here is derived from an EMBL/GenBank/DDBJ whole genome shotgun (WGS) entry which is preliminary data.</text>
</comment>
<dbReference type="EMBL" id="BARU01042544">
    <property type="protein sequence ID" value="GAH86074.1"/>
    <property type="molecule type" value="Genomic_DNA"/>
</dbReference>
<evidence type="ECO:0000313" key="1">
    <source>
        <dbReference type="EMBL" id="GAH86074.1"/>
    </source>
</evidence>
<dbReference type="AlphaFoldDB" id="X1K758"/>
<feature type="non-terminal residue" evidence="1">
    <location>
        <position position="1"/>
    </location>
</feature>
<proteinExistence type="predicted"/>
<name>X1K758_9ZZZZ</name>
<sequence>TSGIIYLHIPNTYTGAREAVISAGRIYHIPGAELLPWESLRRCGLDYVEIGPPGWEHLAVIVSDEPLFEDQMIKKSIPKEPLIKLTRDELELE</sequence>
<protein>
    <submittedName>
        <fullName evidence="1">Uncharacterized protein</fullName>
    </submittedName>
</protein>
<organism evidence="1">
    <name type="scientific">marine sediment metagenome</name>
    <dbReference type="NCBI Taxonomy" id="412755"/>
    <lineage>
        <taxon>unclassified sequences</taxon>
        <taxon>metagenomes</taxon>
        <taxon>ecological metagenomes</taxon>
    </lineage>
</organism>
<accession>X1K758</accession>
<reference evidence="1" key="1">
    <citation type="journal article" date="2014" name="Front. Microbiol.">
        <title>High frequency of phylogenetically diverse reductive dehalogenase-homologous genes in deep subseafloor sedimentary metagenomes.</title>
        <authorList>
            <person name="Kawai M."/>
            <person name="Futagami T."/>
            <person name="Toyoda A."/>
            <person name="Takaki Y."/>
            <person name="Nishi S."/>
            <person name="Hori S."/>
            <person name="Arai W."/>
            <person name="Tsubouchi T."/>
            <person name="Morono Y."/>
            <person name="Uchiyama I."/>
            <person name="Ito T."/>
            <person name="Fujiyama A."/>
            <person name="Inagaki F."/>
            <person name="Takami H."/>
        </authorList>
    </citation>
    <scope>NUCLEOTIDE SEQUENCE</scope>
    <source>
        <strain evidence="1">Expedition CK06-06</strain>
    </source>
</reference>